<dbReference type="InterPro" id="IPR002942">
    <property type="entry name" value="S4_RNA-bd"/>
</dbReference>
<dbReference type="OrthoDB" id="9797176at2"/>
<proteinExistence type="predicted"/>
<gene>
    <name evidence="4" type="ORF">A0O34_04335</name>
</gene>
<evidence type="ECO:0000313" key="4">
    <source>
        <dbReference type="EMBL" id="ANF49813.1"/>
    </source>
</evidence>
<organism evidence="4 5">
    <name type="scientific">Chryseobacterium glaciei</name>
    <dbReference type="NCBI Taxonomy" id="1685010"/>
    <lineage>
        <taxon>Bacteria</taxon>
        <taxon>Pseudomonadati</taxon>
        <taxon>Bacteroidota</taxon>
        <taxon>Flavobacteriia</taxon>
        <taxon>Flavobacteriales</taxon>
        <taxon>Weeksellaceae</taxon>
        <taxon>Chryseobacterium group</taxon>
        <taxon>Chryseobacterium</taxon>
    </lineage>
</organism>
<dbReference type="CDD" id="cd00165">
    <property type="entry name" value="S4"/>
    <property type="match status" value="1"/>
</dbReference>
<dbReference type="Pfam" id="PF01479">
    <property type="entry name" value="S4"/>
    <property type="match status" value="1"/>
</dbReference>
<evidence type="ECO:0000313" key="5">
    <source>
        <dbReference type="Proteomes" id="UP000077824"/>
    </source>
</evidence>
<dbReference type="Proteomes" id="UP000077824">
    <property type="component" value="Chromosome"/>
</dbReference>
<dbReference type="STRING" id="1685010.A0O34_04335"/>
<feature type="compositionally biased region" description="Acidic residues" evidence="2">
    <location>
        <begin position="142"/>
        <end position="153"/>
    </location>
</feature>
<dbReference type="EMBL" id="CP015199">
    <property type="protein sequence ID" value="ANF49813.1"/>
    <property type="molecule type" value="Genomic_DNA"/>
</dbReference>
<reference evidence="4 5" key="1">
    <citation type="submission" date="2016-04" db="EMBL/GenBank/DDBJ databases">
        <title>Complete Genome Sequence of Chryseobacterium sp. IHBB 10212.</title>
        <authorList>
            <person name="Pal M."/>
            <person name="Swarnkar M.K."/>
            <person name="Kaushal K."/>
            <person name="Chhibber S."/>
            <person name="Singh A.K."/>
            <person name="Gulati A."/>
        </authorList>
    </citation>
    <scope>NUCLEOTIDE SEQUENCE [LARGE SCALE GENOMIC DNA]</scope>
    <source>
        <strain evidence="4 5">IHBB 10212</strain>
    </source>
</reference>
<dbReference type="GO" id="GO:0003723">
    <property type="term" value="F:RNA binding"/>
    <property type="evidence" value="ECO:0007669"/>
    <property type="project" value="UniProtKB-KW"/>
</dbReference>
<accession>A0A172XS38</accession>
<dbReference type="SUPFAM" id="SSF55174">
    <property type="entry name" value="Alpha-L RNA-binding motif"/>
    <property type="match status" value="1"/>
</dbReference>
<feature type="compositionally biased region" description="Basic and acidic residues" evidence="2">
    <location>
        <begin position="99"/>
        <end position="116"/>
    </location>
</feature>
<feature type="domain" description="RNA-binding S4" evidence="3">
    <location>
        <begin position="1"/>
        <end position="59"/>
    </location>
</feature>
<dbReference type="InterPro" id="IPR036986">
    <property type="entry name" value="S4_RNA-bd_sf"/>
</dbReference>
<evidence type="ECO:0000256" key="2">
    <source>
        <dbReference type="SAM" id="MobiDB-lite"/>
    </source>
</evidence>
<dbReference type="SMART" id="SM00363">
    <property type="entry name" value="S4"/>
    <property type="match status" value="1"/>
</dbReference>
<evidence type="ECO:0000256" key="1">
    <source>
        <dbReference type="PROSITE-ProRule" id="PRU00182"/>
    </source>
</evidence>
<feature type="region of interest" description="Disordered" evidence="2">
    <location>
        <begin position="97"/>
        <end position="153"/>
    </location>
</feature>
<sequence>MRIDKFLWSIRFYKTRTIATEEIKKNRVSIGESVVKSSKEVKEGDVIKIRKNQIDYKIKVIQIPKSRMGAKLVPLHIKDVTDKEQYETLKLRKMTQDYYRTRGEGRPTKKDRRDMDEYSGNDISGDFTDWDDFFGETGDSNDSNEDENNEKDL</sequence>
<name>A0A172XS38_9FLAO</name>
<keyword evidence="1" id="KW-0694">RNA-binding</keyword>
<protein>
    <submittedName>
        <fullName evidence="4">RNA-binding protein</fullName>
    </submittedName>
</protein>
<keyword evidence="5" id="KW-1185">Reference proteome</keyword>
<dbReference type="AlphaFoldDB" id="A0A172XS38"/>
<dbReference type="KEGG" id="chh:A0O34_04335"/>
<dbReference type="Gene3D" id="3.10.290.10">
    <property type="entry name" value="RNA-binding S4 domain"/>
    <property type="match status" value="1"/>
</dbReference>
<dbReference type="PROSITE" id="PS50889">
    <property type="entry name" value="S4"/>
    <property type="match status" value="1"/>
</dbReference>
<dbReference type="RefSeq" id="WP_066751677.1">
    <property type="nucleotide sequence ID" value="NZ_CP015199.1"/>
</dbReference>
<evidence type="ECO:0000259" key="3">
    <source>
        <dbReference type="SMART" id="SM00363"/>
    </source>
</evidence>